<evidence type="ECO:0000313" key="4">
    <source>
        <dbReference type="Proteomes" id="UP000324800"/>
    </source>
</evidence>
<dbReference type="Proteomes" id="UP000324800">
    <property type="component" value="Unassembled WGS sequence"/>
</dbReference>
<evidence type="ECO:0000256" key="1">
    <source>
        <dbReference type="ARBA" id="ARBA00023172"/>
    </source>
</evidence>
<dbReference type="OrthoDB" id="7699712at2759"/>
<protein>
    <recommendedName>
        <fullName evidence="2">Tyr recombinase domain-containing protein</fullName>
    </recommendedName>
</protein>
<gene>
    <name evidence="3" type="ORF">EZS28_038399</name>
</gene>
<dbReference type="GO" id="GO:0006310">
    <property type="term" value="P:DNA recombination"/>
    <property type="evidence" value="ECO:0007669"/>
    <property type="project" value="UniProtKB-KW"/>
</dbReference>
<reference evidence="3 4" key="1">
    <citation type="submission" date="2019-03" db="EMBL/GenBank/DDBJ databases">
        <title>Single cell metagenomics reveals metabolic interactions within the superorganism composed of flagellate Streblomastix strix and complex community of Bacteroidetes bacteria on its surface.</title>
        <authorList>
            <person name="Treitli S.C."/>
            <person name="Kolisko M."/>
            <person name="Husnik F."/>
            <person name="Keeling P."/>
            <person name="Hampl V."/>
        </authorList>
    </citation>
    <scope>NUCLEOTIDE SEQUENCE [LARGE SCALE GENOMIC DNA]</scope>
    <source>
        <strain evidence="3">ST1C</strain>
    </source>
</reference>
<keyword evidence="1" id="KW-0233">DNA recombination</keyword>
<comment type="caution">
    <text evidence="3">The sequence shown here is derived from an EMBL/GenBank/DDBJ whole genome shotgun (WGS) entry which is preliminary data.</text>
</comment>
<name>A0A5J4U8Q1_9EUKA</name>
<dbReference type="InterPro" id="IPR013762">
    <property type="entry name" value="Integrase-like_cat_sf"/>
</dbReference>
<evidence type="ECO:0000259" key="2">
    <source>
        <dbReference type="Pfam" id="PF00589"/>
    </source>
</evidence>
<feature type="domain" description="Tyr recombinase" evidence="2">
    <location>
        <begin position="97"/>
        <end position="237"/>
    </location>
</feature>
<sequence>MAGFIRLDDDTIVNLIGRIIGEEGGYGFGKCIDEESCNRGLEIQGGFEKNQNPCWYGSLDVCGQWECVIITNSSGGGEEFGVEEKRKREISNCVEYRMTELTAMKRYDIEQSEDKTIIHTKVRKGKRIKEFNIKMLKRNHVCCVNGALRLWLMDSHCGKGQEGSIWWNFSHNRALGSLGCSSELKELILQADIDDEFGGNTIRHPMMTKLRQEGASLEYVNEFTRHASGSSVADRFYNMLEKADDLDGLYVQHMEMEGIVMMGGWEWDGWQVG</sequence>
<dbReference type="AlphaFoldDB" id="A0A5J4U8Q1"/>
<dbReference type="InterPro" id="IPR011010">
    <property type="entry name" value="DNA_brk_join_enz"/>
</dbReference>
<evidence type="ECO:0000313" key="3">
    <source>
        <dbReference type="EMBL" id="KAA6366075.1"/>
    </source>
</evidence>
<dbReference type="GO" id="GO:0015074">
    <property type="term" value="P:DNA integration"/>
    <property type="evidence" value="ECO:0007669"/>
    <property type="project" value="InterPro"/>
</dbReference>
<proteinExistence type="predicted"/>
<dbReference type="Gene3D" id="1.10.443.10">
    <property type="entry name" value="Intergrase catalytic core"/>
    <property type="match status" value="1"/>
</dbReference>
<dbReference type="EMBL" id="SNRW01019766">
    <property type="protein sequence ID" value="KAA6366075.1"/>
    <property type="molecule type" value="Genomic_DNA"/>
</dbReference>
<accession>A0A5J4U8Q1</accession>
<organism evidence="3 4">
    <name type="scientific">Streblomastix strix</name>
    <dbReference type="NCBI Taxonomy" id="222440"/>
    <lineage>
        <taxon>Eukaryota</taxon>
        <taxon>Metamonada</taxon>
        <taxon>Preaxostyla</taxon>
        <taxon>Oxymonadida</taxon>
        <taxon>Streblomastigidae</taxon>
        <taxon>Streblomastix</taxon>
    </lineage>
</organism>
<dbReference type="SUPFAM" id="SSF56349">
    <property type="entry name" value="DNA breaking-rejoining enzymes"/>
    <property type="match status" value="1"/>
</dbReference>
<dbReference type="InterPro" id="IPR002104">
    <property type="entry name" value="Integrase_catalytic"/>
</dbReference>
<dbReference type="GO" id="GO:0003677">
    <property type="term" value="F:DNA binding"/>
    <property type="evidence" value="ECO:0007669"/>
    <property type="project" value="InterPro"/>
</dbReference>
<dbReference type="Pfam" id="PF00589">
    <property type="entry name" value="Phage_integrase"/>
    <property type="match status" value="1"/>
</dbReference>